<organism evidence="1 2">
    <name type="scientific">Thiohalomonas denitrificans</name>
    <dbReference type="NCBI Taxonomy" id="415747"/>
    <lineage>
        <taxon>Bacteria</taxon>
        <taxon>Pseudomonadati</taxon>
        <taxon>Pseudomonadota</taxon>
        <taxon>Gammaproteobacteria</taxon>
        <taxon>Thiohalomonadales</taxon>
        <taxon>Thiohalomonadaceae</taxon>
        <taxon>Thiohalomonas</taxon>
    </lineage>
</organism>
<evidence type="ECO:0000313" key="2">
    <source>
        <dbReference type="Proteomes" id="UP000199648"/>
    </source>
</evidence>
<proteinExistence type="predicted"/>
<protein>
    <submittedName>
        <fullName evidence="1">Uncharacterized protein</fullName>
    </submittedName>
</protein>
<reference evidence="1 2" key="1">
    <citation type="submission" date="2016-10" db="EMBL/GenBank/DDBJ databases">
        <authorList>
            <person name="de Groot N.N."/>
        </authorList>
    </citation>
    <scope>NUCLEOTIDE SEQUENCE [LARGE SCALE GENOMIC DNA]</scope>
    <source>
        <strain evidence="1 2">HLD2</strain>
    </source>
</reference>
<accession>A0A1G5QD14</accession>
<dbReference type="Proteomes" id="UP000199648">
    <property type="component" value="Unassembled WGS sequence"/>
</dbReference>
<keyword evidence="2" id="KW-1185">Reference proteome</keyword>
<evidence type="ECO:0000313" key="1">
    <source>
        <dbReference type="EMBL" id="SCZ59476.1"/>
    </source>
</evidence>
<gene>
    <name evidence="1" type="ORF">SAMN03097708_01867</name>
</gene>
<dbReference type="STRING" id="415747.SAMN03097708_01867"/>
<dbReference type="AlphaFoldDB" id="A0A1G5QD14"/>
<dbReference type="RefSeq" id="WP_092995832.1">
    <property type="nucleotide sequence ID" value="NZ_FMWD01000005.1"/>
</dbReference>
<dbReference type="EMBL" id="FMWD01000005">
    <property type="protein sequence ID" value="SCZ59476.1"/>
    <property type="molecule type" value="Genomic_DNA"/>
</dbReference>
<dbReference type="OrthoDB" id="7061849at2"/>
<sequence length="136" mass="15439">MLEYLFFDESIRDRFGEFLKTKGVEYRFSDKNGLIAMVPEELSEELDAAIDEQYEKLLQETAELLEDEVIEHSAAGVRVQLSDGTPCQVRIDPDLFARMLGCITLEELRELVQDIALAVENPDDESICHTPDGKKS</sequence>
<name>A0A1G5QD14_9GAMM</name>